<organism evidence="1 2">
    <name type="scientific">Melastoma candidum</name>
    <dbReference type="NCBI Taxonomy" id="119954"/>
    <lineage>
        <taxon>Eukaryota</taxon>
        <taxon>Viridiplantae</taxon>
        <taxon>Streptophyta</taxon>
        <taxon>Embryophyta</taxon>
        <taxon>Tracheophyta</taxon>
        <taxon>Spermatophyta</taxon>
        <taxon>Magnoliopsida</taxon>
        <taxon>eudicotyledons</taxon>
        <taxon>Gunneridae</taxon>
        <taxon>Pentapetalae</taxon>
        <taxon>rosids</taxon>
        <taxon>malvids</taxon>
        <taxon>Myrtales</taxon>
        <taxon>Melastomataceae</taxon>
        <taxon>Melastomatoideae</taxon>
        <taxon>Melastomateae</taxon>
        <taxon>Melastoma</taxon>
    </lineage>
</organism>
<keyword evidence="2" id="KW-1185">Reference proteome</keyword>
<gene>
    <name evidence="1" type="ORF">MLD38_040392</name>
</gene>
<reference evidence="2" key="1">
    <citation type="journal article" date="2023" name="Front. Plant Sci.">
        <title>Chromosomal-level genome assembly of Melastoma candidum provides insights into trichome evolution.</title>
        <authorList>
            <person name="Zhong Y."/>
            <person name="Wu W."/>
            <person name="Sun C."/>
            <person name="Zou P."/>
            <person name="Liu Y."/>
            <person name="Dai S."/>
            <person name="Zhou R."/>
        </authorList>
    </citation>
    <scope>NUCLEOTIDE SEQUENCE [LARGE SCALE GENOMIC DNA]</scope>
</reference>
<sequence length="263" mass="29580">MTSSTDSRDLLSQDTHQNISSLGSSSDNKRLRLFGIELIKPPTNNKCREVEKGESVSSCNTAVSFLTLRKQVNVQPGVLGGRLLEENKKKLKCQFCFKEFTNSQALGGHQNAHKKERLKKKRLQILARKTCLHQYFQPLSNSPNFSFFNFCNAPTTPGWFFNPSHDYCGSDQFALYDEQQISFLPPDHDRGITEGSYVGNFWCRSTTSNTISFHHDSTSDFDQVSRERSQAAVVVKPMAFPASKSSHKSLDLRLGLSSKSNIS</sequence>
<evidence type="ECO:0000313" key="2">
    <source>
        <dbReference type="Proteomes" id="UP001057402"/>
    </source>
</evidence>
<protein>
    <submittedName>
        <fullName evidence="1">Uncharacterized protein</fullName>
    </submittedName>
</protein>
<accession>A0ACB9L677</accession>
<comment type="caution">
    <text evidence="1">The sequence shown here is derived from an EMBL/GenBank/DDBJ whole genome shotgun (WGS) entry which is preliminary data.</text>
</comment>
<proteinExistence type="predicted"/>
<evidence type="ECO:0000313" key="1">
    <source>
        <dbReference type="EMBL" id="KAI4304936.1"/>
    </source>
</evidence>
<dbReference type="Proteomes" id="UP001057402">
    <property type="component" value="Chromosome 12"/>
</dbReference>
<dbReference type="EMBL" id="CM042891">
    <property type="protein sequence ID" value="KAI4304936.1"/>
    <property type="molecule type" value="Genomic_DNA"/>
</dbReference>
<name>A0ACB9L677_9MYRT</name>